<evidence type="ECO:0000256" key="3">
    <source>
        <dbReference type="ARBA" id="ARBA00022806"/>
    </source>
</evidence>
<dbReference type="InterPro" id="IPR000330">
    <property type="entry name" value="SNF2_N"/>
</dbReference>
<dbReference type="Gene3D" id="3.40.50.300">
    <property type="entry name" value="P-loop containing nucleotide triphosphate hydrolases"/>
    <property type="match status" value="1"/>
</dbReference>
<gene>
    <name evidence="7" type="ORF">GCM10009613_54660</name>
</gene>
<evidence type="ECO:0000259" key="5">
    <source>
        <dbReference type="PROSITE" id="PS51192"/>
    </source>
</evidence>
<dbReference type="InterPro" id="IPR024975">
    <property type="entry name" value="NOV_C"/>
</dbReference>
<dbReference type="PROSITE" id="PS51194">
    <property type="entry name" value="HELICASE_CTER"/>
    <property type="match status" value="1"/>
</dbReference>
<dbReference type="InterPro" id="IPR001650">
    <property type="entry name" value="Helicase_C-like"/>
</dbReference>
<sequence>MRAEDLTAGVTVHGLRPRPVSVLAAIPHGPDTINLVFQDSSGVPSTQLLYPADLARLTVEQPGSRWSFDADGAEFRLAAEALRIRMAGLHDPMLAVSSSDVSPLPHQIRAVYGELLPKTPLRFLLADDPGAGKTIMAGLYAKELMLRGDLARMLIVAPGSLVEQWQDELAAKFGIDAEILSPDMAASAADGNPFTRHPLLIARMDQLARSEPLRAHLATSEWDLVVVDEAHRMSARWWTGELRTTKRYELGQELGTVARHLLLMTATPHAGSEENYQLFLALLDPDRFEGRYRDGEHSTDTTGLMRRMVKEDLLTFEGRPLFPERIAETVPYELSGGEKALYERVTQYVREEMNRAESLDAGRVRTVGFALTVLQRRLASSTHAILRSLERRRDRLQAKRQEMLNATQPSSLDEQVTYRVRVTEIEDFESDELDAEQAEALEENVVDAATAAQSAVELAYEISQLDDLVALATEVRDSGQDRKWAELRRLLLDEEILRAPDGTPRKLIVFTEHKDTLNYLAEQIRNVIGRDDGVLVIHGGTKRDDRRRAREEFTHDPARAVLVATDAAGEGMNLQAAHLMINYDLPWNPNRLEQRFGRIHRIGQKNVCRLWNLVAEDTREGQVFTRLLTKMEEQRKAYGGRLFDVLGDAFTETSLRELLMKAIRYGDDPERREEMFEVVDAEVSNGLTELLIERALAQEALSPHELERLRKEMDEAAARRLQPHYVELFFRDAFTRLGGRISRREVGRHQISNVPATLRARQRPGSRTPLTTRYERVTFEPSHVEGFGKRAELLAPGHPLMDTVLDATVEAHRSALDRGAVLFDPHDLGTVPRLVVALTGEIVDGTGRVVSKRFAFVTLTPDGRASTAGPAPYLDAEPLPARAHATAKKVLAQPWLTDGVESLATTWAVTDQQPEHLEQVRARMLPLLEKTTAAVRQRLLQQTNWHYSEAARIRDDIAAGKGGKIRQSPDRLESRARELEARLDIRTAALTAEAQLAAKAPTVVGAALIIPAGLVSTPDGQHPVNTTISERRAVDAVLAAEKALGRDAEEMPHNNPGYDIRSTAPGQPTIFIEVKGRMAGADDFFVTYNEVLFGKNAGDNHRLALVSVSQDGPEQDELCYLINPFRSTDLGGFTATGIRGDWKAMWNQGGPPQ</sequence>
<dbReference type="Pfam" id="PF13020">
    <property type="entry name" value="NOV_C"/>
    <property type="match status" value="1"/>
</dbReference>
<dbReference type="InterPro" id="IPR057342">
    <property type="entry name" value="DEXDc_RapA"/>
</dbReference>
<evidence type="ECO:0000313" key="8">
    <source>
        <dbReference type="Proteomes" id="UP001501414"/>
    </source>
</evidence>
<dbReference type="SMART" id="SM00487">
    <property type="entry name" value="DEXDc"/>
    <property type="match status" value="1"/>
</dbReference>
<evidence type="ECO:0000256" key="4">
    <source>
        <dbReference type="ARBA" id="ARBA00022840"/>
    </source>
</evidence>
<reference evidence="8" key="1">
    <citation type="journal article" date="2019" name="Int. J. Syst. Evol. Microbiol.">
        <title>The Global Catalogue of Microorganisms (GCM) 10K type strain sequencing project: providing services to taxonomists for standard genome sequencing and annotation.</title>
        <authorList>
            <consortium name="The Broad Institute Genomics Platform"/>
            <consortium name="The Broad Institute Genome Sequencing Center for Infectious Disease"/>
            <person name="Wu L."/>
            <person name="Ma J."/>
        </authorList>
    </citation>
    <scope>NUCLEOTIDE SEQUENCE [LARGE SCALE GENOMIC DNA]</scope>
    <source>
        <strain evidence="8">JCM 11896</strain>
    </source>
</reference>
<evidence type="ECO:0000313" key="7">
    <source>
        <dbReference type="EMBL" id="GAA1399265.1"/>
    </source>
</evidence>
<keyword evidence="3 7" id="KW-0347">Helicase</keyword>
<keyword evidence="2" id="KW-0378">Hydrolase</keyword>
<dbReference type="InterPro" id="IPR038718">
    <property type="entry name" value="SNF2-like_sf"/>
</dbReference>
<dbReference type="InterPro" id="IPR014001">
    <property type="entry name" value="Helicase_ATP-bd"/>
</dbReference>
<dbReference type="GO" id="GO:0004386">
    <property type="term" value="F:helicase activity"/>
    <property type="evidence" value="ECO:0007669"/>
    <property type="project" value="UniProtKB-KW"/>
</dbReference>
<dbReference type="PANTHER" id="PTHR45766:SF6">
    <property type="entry name" value="SWI_SNF-RELATED MATRIX-ASSOCIATED ACTIN-DEPENDENT REGULATOR OF CHROMATIN SUBFAMILY A-LIKE PROTEIN 1"/>
    <property type="match status" value="1"/>
</dbReference>
<dbReference type="SUPFAM" id="SSF52540">
    <property type="entry name" value="P-loop containing nucleoside triphosphate hydrolases"/>
    <property type="match status" value="2"/>
</dbReference>
<protein>
    <submittedName>
        <fullName evidence="7">Helicase-related protein</fullName>
    </submittedName>
</protein>
<dbReference type="RefSeq" id="WP_344027623.1">
    <property type="nucleotide sequence ID" value="NZ_BAAAJK010000046.1"/>
</dbReference>
<evidence type="ECO:0000256" key="2">
    <source>
        <dbReference type="ARBA" id="ARBA00022801"/>
    </source>
</evidence>
<keyword evidence="8" id="KW-1185">Reference proteome</keyword>
<name>A0ABP4IYW5_9PSEU</name>
<dbReference type="Pfam" id="PF00176">
    <property type="entry name" value="SNF2-rel_dom"/>
    <property type="match status" value="1"/>
</dbReference>
<dbReference type="EMBL" id="BAAAJK010000046">
    <property type="protein sequence ID" value="GAA1399265.1"/>
    <property type="molecule type" value="Genomic_DNA"/>
</dbReference>
<dbReference type="InterPro" id="IPR027417">
    <property type="entry name" value="P-loop_NTPase"/>
</dbReference>
<evidence type="ECO:0000256" key="1">
    <source>
        <dbReference type="ARBA" id="ARBA00022741"/>
    </source>
</evidence>
<dbReference type="CDD" id="cd18011">
    <property type="entry name" value="DEXDc_RapA"/>
    <property type="match status" value="1"/>
</dbReference>
<keyword evidence="4" id="KW-0067">ATP-binding</keyword>
<comment type="caution">
    <text evidence="7">The sequence shown here is derived from an EMBL/GenBank/DDBJ whole genome shotgun (WGS) entry which is preliminary data.</text>
</comment>
<organism evidence="7 8">
    <name type="scientific">Pseudonocardia kongjuensis</name>
    <dbReference type="NCBI Taxonomy" id="102227"/>
    <lineage>
        <taxon>Bacteria</taxon>
        <taxon>Bacillati</taxon>
        <taxon>Actinomycetota</taxon>
        <taxon>Actinomycetes</taxon>
        <taxon>Pseudonocardiales</taxon>
        <taxon>Pseudonocardiaceae</taxon>
        <taxon>Pseudonocardia</taxon>
    </lineage>
</organism>
<dbReference type="CDD" id="cd18793">
    <property type="entry name" value="SF2_C_SNF"/>
    <property type="match status" value="1"/>
</dbReference>
<dbReference type="Gene3D" id="3.40.50.10810">
    <property type="entry name" value="Tandem AAA-ATPase domain"/>
    <property type="match status" value="1"/>
</dbReference>
<dbReference type="InterPro" id="IPR049730">
    <property type="entry name" value="SNF2/RAD54-like_C"/>
</dbReference>
<keyword evidence="1" id="KW-0547">Nucleotide-binding</keyword>
<proteinExistence type="predicted"/>
<feature type="domain" description="Helicase ATP-binding" evidence="5">
    <location>
        <begin position="114"/>
        <end position="286"/>
    </location>
</feature>
<dbReference type="SMART" id="SM00490">
    <property type="entry name" value="HELICc"/>
    <property type="match status" value="1"/>
</dbReference>
<dbReference type="PANTHER" id="PTHR45766">
    <property type="entry name" value="DNA ANNEALING HELICASE AND ENDONUCLEASE ZRANB3 FAMILY MEMBER"/>
    <property type="match status" value="1"/>
</dbReference>
<evidence type="ECO:0000259" key="6">
    <source>
        <dbReference type="PROSITE" id="PS51194"/>
    </source>
</evidence>
<dbReference type="Pfam" id="PF00271">
    <property type="entry name" value="Helicase_C"/>
    <property type="match status" value="1"/>
</dbReference>
<feature type="domain" description="Helicase C-terminal" evidence="6">
    <location>
        <begin position="491"/>
        <end position="659"/>
    </location>
</feature>
<dbReference type="PROSITE" id="PS51192">
    <property type="entry name" value="HELICASE_ATP_BIND_1"/>
    <property type="match status" value="1"/>
</dbReference>
<accession>A0ABP4IYW5</accession>
<dbReference type="Proteomes" id="UP001501414">
    <property type="component" value="Unassembled WGS sequence"/>
</dbReference>